<organism evidence="1">
    <name type="scientific">marine sediment metagenome</name>
    <dbReference type="NCBI Taxonomy" id="412755"/>
    <lineage>
        <taxon>unclassified sequences</taxon>
        <taxon>metagenomes</taxon>
        <taxon>ecological metagenomes</taxon>
    </lineage>
</organism>
<evidence type="ECO:0000313" key="1">
    <source>
        <dbReference type="EMBL" id="KKL11365.1"/>
    </source>
</evidence>
<protein>
    <submittedName>
        <fullName evidence="1">Uncharacterized protein</fullName>
    </submittedName>
</protein>
<reference evidence="1" key="1">
    <citation type="journal article" date="2015" name="Nature">
        <title>Complex archaea that bridge the gap between prokaryotes and eukaryotes.</title>
        <authorList>
            <person name="Spang A."/>
            <person name="Saw J.H."/>
            <person name="Jorgensen S.L."/>
            <person name="Zaremba-Niedzwiedzka K."/>
            <person name="Martijn J."/>
            <person name="Lind A.E."/>
            <person name="van Eijk R."/>
            <person name="Schleper C."/>
            <person name="Guy L."/>
            <person name="Ettema T.J."/>
        </authorList>
    </citation>
    <scope>NUCLEOTIDE SEQUENCE</scope>
</reference>
<proteinExistence type="predicted"/>
<dbReference type="AlphaFoldDB" id="A0A0F9APN2"/>
<gene>
    <name evidence="1" type="ORF">LCGC14_2546570</name>
</gene>
<dbReference type="EMBL" id="LAZR01041686">
    <property type="protein sequence ID" value="KKL11365.1"/>
    <property type="molecule type" value="Genomic_DNA"/>
</dbReference>
<accession>A0A0F9APN2</accession>
<sequence>MYRLKFKITGIAPILFNAWTDSAREKLDAGSTGGKMSKEDRIEEAHQKVYRNGKGLVLPSQNLESCLVAGARKGGLKRGRAGLAAYLSATVFCEERSLPFGVKEPDGIHEVMGTRGGNACIIRRPILNEWSLGGLFLVADERMDPDQIKAALGEAGLLVGLCDWRPKYGRFIVTEFGTA</sequence>
<name>A0A0F9APN2_9ZZZZ</name>
<comment type="caution">
    <text evidence="1">The sequence shown here is derived from an EMBL/GenBank/DDBJ whole genome shotgun (WGS) entry which is preliminary data.</text>
</comment>